<comment type="caution">
    <text evidence="1">The sequence shown here is derived from an EMBL/GenBank/DDBJ whole genome shotgun (WGS) entry which is preliminary data.</text>
</comment>
<organism evidence="1 2">
    <name type="scientific">Streblomastix strix</name>
    <dbReference type="NCBI Taxonomy" id="222440"/>
    <lineage>
        <taxon>Eukaryota</taxon>
        <taxon>Metamonada</taxon>
        <taxon>Preaxostyla</taxon>
        <taxon>Oxymonadida</taxon>
        <taxon>Streblomastigidae</taxon>
        <taxon>Streblomastix</taxon>
    </lineage>
</organism>
<name>A0A5J4UI50_9EUKA</name>
<dbReference type="EMBL" id="SNRW01015706">
    <property type="protein sequence ID" value="KAA6370117.1"/>
    <property type="molecule type" value="Genomic_DNA"/>
</dbReference>
<evidence type="ECO:0000313" key="1">
    <source>
        <dbReference type="EMBL" id="KAA6370117.1"/>
    </source>
</evidence>
<sequence>MDSGNIMWFMQNKLEGADSKFGNQLNKNHQIDDLDLNLNMRTIDHPINLTFAGSDLEEDTKVFLQSDIGANSLITQEIKYIPNARILIAQLQQEYNDISGTSGQ</sequence>
<protein>
    <submittedName>
        <fullName evidence="1">Uncharacterized protein</fullName>
    </submittedName>
</protein>
<reference evidence="1 2" key="1">
    <citation type="submission" date="2019-03" db="EMBL/GenBank/DDBJ databases">
        <title>Single cell metagenomics reveals metabolic interactions within the superorganism composed of flagellate Streblomastix strix and complex community of Bacteroidetes bacteria on its surface.</title>
        <authorList>
            <person name="Treitli S.C."/>
            <person name="Kolisko M."/>
            <person name="Husnik F."/>
            <person name="Keeling P."/>
            <person name="Hampl V."/>
        </authorList>
    </citation>
    <scope>NUCLEOTIDE SEQUENCE [LARGE SCALE GENOMIC DNA]</scope>
    <source>
        <strain evidence="1">ST1C</strain>
    </source>
</reference>
<gene>
    <name evidence="1" type="ORF">EZS28_034356</name>
</gene>
<dbReference type="Proteomes" id="UP000324800">
    <property type="component" value="Unassembled WGS sequence"/>
</dbReference>
<proteinExistence type="predicted"/>
<accession>A0A5J4UI50</accession>
<evidence type="ECO:0000313" key="2">
    <source>
        <dbReference type="Proteomes" id="UP000324800"/>
    </source>
</evidence>
<dbReference type="AlphaFoldDB" id="A0A5J4UI50"/>